<dbReference type="Gene3D" id="1.10.443.10">
    <property type="entry name" value="Intergrase catalytic core"/>
    <property type="match status" value="1"/>
</dbReference>
<evidence type="ECO:0000256" key="1">
    <source>
        <dbReference type="ARBA" id="ARBA00023172"/>
    </source>
</evidence>
<accession>A0A544Z348</accession>
<comment type="caution">
    <text evidence="4">The sequence shown here is derived from an EMBL/GenBank/DDBJ whole genome shotgun (WGS) entry which is preliminary data.</text>
</comment>
<protein>
    <submittedName>
        <fullName evidence="4">Tyrosine-type recombinase/integrase</fullName>
    </submittedName>
</protein>
<reference evidence="4 5" key="1">
    <citation type="submission" date="2019-07" db="EMBL/GenBank/DDBJ databases">
        <title>Microbispora hainanensis DSM 45428.</title>
        <authorList>
            <person name="Thawai C."/>
        </authorList>
    </citation>
    <scope>NUCLEOTIDE SEQUENCE [LARGE SCALE GENOMIC DNA]</scope>
    <source>
        <strain evidence="4 5">DSM 45428</strain>
    </source>
</reference>
<evidence type="ECO:0000313" key="4">
    <source>
        <dbReference type="EMBL" id="TQS23052.1"/>
    </source>
</evidence>
<dbReference type="Pfam" id="PF00589">
    <property type="entry name" value="Phage_integrase"/>
    <property type="match status" value="1"/>
</dbReference>
<evidence type="ECO:0000313" key="5">
    <source>
        <dbReference type="Proteomes" id="UP000316541"/>
    </source>
</evidence>
<dbReference type="GO" id="GO:0015074">
    <property type="term" value="P:DNA integration"/>
    <property type="evidence" value="ECO:0007669"/>
    <property type="project" value="InterPro"/>
</dbReference>
<evidence type="ECO:0000259" key="3">
    <source>
        <dbReference type="PROSITE" id="PS51898"/>
    </source>
</evidence>
<feature type="domain" description="Tyr recombinase" evidence="3">
    <location>
        <begin position="1"/>
        <end position="117"/>
    </location>
</feature>
<keyword evidence="1" id="KW-0233">DNA recombination</keyword>
<sequence length="138" mass="15375">MARLISGRTRRRPRSCLGAAVHRDLGRRSRRTLPVHPVCHRPDREAAAGRQKGERRKSHRDHVCHVLRRTAASAWLGAGVDIRTVAEYLGHSDPGFTLRTYTCLTPNAADRARKAMDAFFTQEQTGPSALVVPSGRSR</sequence>
<name>A0A544Z348_9ACTN</name>
<proteinExistence type="predicted"/>
<dbReference type="InterPro" id="IPR002104">
    <property type="entry name" value="Integrase_catalytic"/>
</dbReference>
<dbReference type="GO" id="GO:0003677">
    <property type="term" value="F:DNA binding"/>
    <property type="evidence" value="ECO:0007669"/>
    <property type="project" value="InterPro"/>
</dbReference>
<dbReference type="PROSITE" id="PS51898">
    <property type="entry name" value="TYR_RECOMBINASE"/>
    <property type="match status" value="1"/>
</dbReference>
<organism evidence="4 5">
    <name type="scientific">Microbispora hainanensis</name>
    <dbReference type="NCBI Taxonomy" id="568844"/>
    <lineage>
        <taxon>Bacteria</taxon>
        <taxon>Bacillati</taxon>
        <taxon>Actinomycetota</taxon>
        <taxon>Actinomycetes</taxon>
        <taxon>Streptosporangiales</taxon>
        <taxon>Streptosporangiaceae</taxon>
        <taxon>Microbispora</taxon>
    </lineage>
</organism>
<feature type="region of interest" description="Disordered" evidence="2">
    <location>
        <begin position="40"/>
        <end position="60"/>
    </location>
</feature>
<dbReference type="EMBL" id="VIRM01000005">
    <property type="protein sequence ID" value="TQS23052.1"/>
    <property type="molecule type" value="Genomic_DNA"/>
</dbReference>
<dbReference type="InterPro" id="IPR011010">
    <property type="entry name" value="DNA_brk_join_enz"/>
</dbReference>
<evidence type="ECO:0000256" key="2">
    <source>
        <dbReference type="SAM" id="MobiDB-lite"/>
    </source>
</evidence>
<dbReference type="Proteomes" id="UP000316541">
    <property type="component" value="Unassembled WGS sequence"/>
</dbReference>
<dbReference type="SUPFAM" id="SSF56349">
    <property type="entry name" value="DNA breaking-rejoining enzymes"/>
    <property type="match status" value="1"/>
</dbReference>
<dbReference type="GO" id="GO:0006310">
    <property type="term" value="P:DNA recombination"/>
    <property type="evidence" value="ECO:0007669"/>
    <property type="project" value="UniProtKB-KW"/>
</dbReference>
<dbReference type="AlphaFoldDB" id="A0A544Z348"/>
<gene>
    <name evidence="4" type="ORF">FLX08_06385</name>
</gene>
<dbReference type="InterPro" id="IPR013762">
    <property type="entry name" value="Integrase-like_cat_sf"/>
</dbReference>